<accession>A0A8S1MD77</accession>
<gene>
    <name evidence="2" type="ORF">PPRIM_AZ9-3.1.T0600058</name>
</gene>
<feature type="repeat" description="WD" evidence="1">
    <location>
        <begin position="68"/>
        <end position="100"/>
    </location>
</feature>
<evidence type="ECO:0008006" key="4">
    <source>
        <dbReference type="Google" id="ProtNLM"/>
    </source>
</evidence>
<dbReference type="SMART" id="SM00320">
    <property type="entry name" value="WD40"/>
    <property type="match status" value="4"/>
</dbReference>
<proteinExistence type="predicted"/>
<reference evidence="2" key="1">
    <citation type="submission" date="2021-01" db="EMBL/GenBank/DDBJ databases">
        <authorList>
            <consortium name="Genoscope - CEA"/>
            <person name="William W."/>
        </authorList>
    </citation>
    <scope>NUCLEOTIDE SEQUENCE</scope>
</reference>
<dbReference type="OMA" id="CKVHFIN"/>
<dbReference type="PANTHER" id="PTHR19920:SF0">
    <property type="entry name" value="CYTOSOLIC IRON-SULFUR PROTEIN ASSEMBLY PROTEIN CIAO1-RELATED"/>
    <property type="match status" value="1"/>
</dbReference>
<dbReference type="GO" id="GO:0097361">
    <property type="term" value="C:cytosolic [4Fe-4S] assembly targeting complex"/>
    <property type="evidence" value="ECO:0007669"/>
    <property type="project" value="TreeGrafter"/>
</dbReference>
<keyword evidence="3" id="KW-1185">Reference proteome</keyword>
<name>A0A8S1MD77_PARPR</name>
<evidence type="ECO:0000313" key="3">
    <source>
        <dbReference type="Proteomes" id="UP000688137"/>
    </source>
</evidence>
<dbReference type="PROSITE" id="PS50082">
    <property type="entry name" value="WD_REPEATS_2"/>
    <property type="match status" value="2"/>
</dbReference>
<dbReference type="Pfam" id="PF00400">
    <property type="entry name" value="WD40"/>
    <property type="match status" value="3"/>
</dbReference>
<dbReference type="PANTHER" id="PTHR19920">
    <property type="entry name" value="WD40 PROTEIN CIAO1"/>
    <property type="match status" value="1"/>
</dbReference>
<keyword evidence="1" id="KW-0853">WD repeat</keyword>
<dbReference type="AlphaFoldDB" id="A0A8S1MD77"/>
<dbReference type="Proteomes" id="UP000688137">
    <property type="component" value="Unassembled WGS sequence"/>
</dbReference>
<organism evidence="2 3">
    <name type="scientific">Paramecium primaurelia</name>
    <dbReference type="NCBI Taxonomy" id="5886"/>
    <lineage>
        <taxon>Eukaryota</taxon>
        <taxon>Sar</taxon>
        <taxon>Alveolata</taxon>
        <taxon>Ciliophora</taxon>
        <taxon>Intramacronucleata</taxon>
        <taxon>Oligohymenophorea</taxon>
        <taxon>Peniculida</taxon>
        <taxon>Parameciidae</taxon>
        <taxon>Paramecium</taxon>
    </lineage>
</organism>
<dbReference type="InterPro" id="IPR001680">
    <property type="entry name" value="WD40_rpt"/>
</dbReference>
<protein>
    <recommendedName>
        <fullName evidence="4">WD40-repeat-containing domain</fullName>
    </recommendedName>
</protein>
<evidence type="ECO:0000256" key="1">
    <source>
        <dbReference type="PROSITE-ProRule" id="PRU00221"/>
    </source>
</evidence>
<feature type="repeat" description="WD" evidence="1">
    <location>
        <begin position="160"/>
        <end position="193"/>
    </location>
</feature>
<evidence type="ECO:0000313" key="2">
    <source>
        <dbReference type="EMBL" id="CAD8078460.1"/>
    </source>
</evidence>
<dbReference type="GO" id="GO:0016226">
    <property type="term" value="P:iron-sulfur cluster assembly"/>
    <property type="evidence" value="ECO:0007669"/>
    <property type="project" value="TreeGrafter"/>
</dbReference>
<dbReference type="PROSITE" id="PS50294">
    <property type="entry name" value="WD_REPEATS_REGION"/>
    <property type="match status" value="2"/>
</dbReference>
<comment type="caution">
    <text evidence="2">The sequence shown here is derived from an EMBL/GenBank/DDBJ whole genome shotgun (WGS) entry which is preliminary data.</text>
</comment>
<sequence>MNQQQILDNNNNYEQSINLNLIDDTNSQKDFCYALAFNKDNSILITNSENLILIWNFKYGKMELIQSVAGHSEDVNCLVFSKLTNNFISGSNDNSIRCWKQINQKEWVNQQEFECNSYVYTIKLNNNETQLISGSFHGQINIWNLDFNNDENQLKLIQSLDKHNSTVYDISLNKSENQFISCSKDNSIIVWRLGLNNYWEFQYIVKQSINDFGCKVHFINDDQFIWVSGGQKSQDCIFTFESKEGVFEEIINAKLQLIKDESNIDVFSFPIIYQEQENIMIVRHKTYIYIIQKGFNGQLKISYQLNFQTNVIFGTLTNDAKYLVIKSNQNNKYMIYELKLN</sequence>
<dbReference type="EMBL" id="CAJJDM010000061">
    <property type="protein sequence ID" value="CAD8078460.1"/>
    <property type="molecule type" value="Genomic_DNA"/>
</dbReference>